<accession>A0ABV7AJN2</accession>
<evidence type="ECO:0000313" key="2">
    <source>
        <dbReference type="EMBL" id="MFC2969202.1"/>
    </source>
</evidence>
<dbReference type="EMBL" id="JBHRSK010000010">
    <property type="protein sequence ID" value="MFC2969202.1"/>
    <property type="molecule type" value="Genomic_DNA"/>
</dbReference>
<protein>
    <recommendedName>
        <fullName evidence="4">Lipoprotein</fullName>
    </recommendedName>
</protein>
<feature type="chain" id="PRO_5047420320" description="Lipoprotein" evidence="1">
    <location>
        <begin position="20"/>
        <end position="159"/>
    </location>
</feature>
<proteinExistence type="predicted"/>
<dbReference type="PROSITE" id="PS51257">
    <property type="entry name" value="PROKAR_LIPOPROTEIN"/>
    <property type="match status" value="1"/>
</dbReference>
<evidence type="ECO:0008006" key="4">
    <source>
        <dbReference type="Google" id="ProtNLM"/>
    </source>
</evidence>
<evidence type="ECO:0000256" key="1">
    <source>
        <dbReference type="SAM" id="SignalP"/>
    </source>
</evidence>
<keyword evidence="3" id="KW-1185">Reference proteome</keyword>
<gene>
    <name evidence="2" type="ORF">ACFOES_13940</name>
</gene>
<feature type="signal peptide" evidence="1">
    <location>
        <begin position="1"/>
        <end position="19"/>
    </location>
</feature>
<organism evidence="2 3">
    <name type="scientific">Acidimangrovimonas pyrenivorans</name>
    <dbReference type="NCBI Taxonomy" id="2030798"/>
    <lineage>
        <taxon>Bacteria</taxon>
        <taxon>Pseudomonadati</taxon>
        <taxon>Pseudomonadota</taxon>
        <taxon>Alphaproteobacteria</taxon>
        <taxon>Rhodobacterales</taxon>
        <taxon>Paracoccaceae</taxon>
        <taxon>Acidimangrovimonas</taxon>
    </lineage>
</organism>
<name>A0ABV7AJN2_9RHOB</name>
<dbReference type="RefSeq" id="WP_377833907.1">
    <property type="nucleotide sequence ID" value="NZ_JBHRSK010000010.1"/>
</dbReference>
<dbReference type="Proteomes" id="UP001595443">
    <property type="component" value="Unassembled WGS sequence"/>
</dbReference>
<comment type="caution">
    <text evidence="2">The sequence shown here is derived from an EMBL/GenBank/DDBJ whole genome shotgun (WGS) entry which is preliminary data.</text>
</comment>
<keyword evidence="1" id="KW-0732">Signal</keyword>
<sequence>MRKSLVAALSAALFVSACGGGSGSSRLNPLTWFGPHEKKAETLTPKGGYPTATEDNRALVDRVTALKVERMPGGAIVRATGLPPTQGWWDVSLVAENDGEPKDGVLTYQFRLSPPREQTRVSTKASREVTAAAFVTDLTLSKLHRIVVVGANNSLSARR</sequence>
<evidence type="ECO:0000313" key="3">
    <source>
        <dbReference type="Proteomes" id="UP001595443"/>
    </source>
</evidence>
<reference evidence="3" key="1">
    <citation type="journal article" date="2019" name="Int. J. Syst. Evol. Microbiol.">
        <title>The Global Catalogue of Microorganisms (GCM) 10K type strain sequencing project: providing services to taxonomists for standard genome sequencing and annotation.</title>
        <authorList>
            <consortium name="The Broad Institute Genomics Platform"/>
            <consortium name="The Broad Institute Genome Sequencing Center for Infectious Disease"/>
            <person name="Wu L."/>
            <person name="Ma J."/>
        </authorList>
    </citation>
    <scope>NUCLEOTIDE SEQUENCE [LARGE SCALE GENOMIC DNA]</scope>
    <source>
        <strain evidence="3">KCTC 62192</strain>
    </source>
</reference>